<sequence>MTMAEDYQNALSALLDEPVYGLSQSEKLTRLQAVFALLHEHHNQHCTAYHNMFRQPVTCNTPLDQLPFIAVRLFKLFALKSVPDNDVVKCLMSSGTSGQVPSRIFLDSLTSRMQSKALVKILQQFLGKQRLPMLIIDSPDVKGADGKLNARAAGIQGLAMFGRDHTYALNPDMTLNTEAISAFSQRYHDQPVLVFGFTFMVWQHFVSALKASGMTLHLPHAHLFHSGGWKKLEAQKVSNETFKQQLLAVAGISAVTNFYGMAEQVGSVFMECEEGMLHAPVTAEVIVRNPYDLSLAKTGESGLIQVLSALPYSYPGYSILTEDRGTIHGVGDCKCGRSGTYFTVQGRLPKVEVRGCSDTSSSPGLGA</sequence>
<keyword evidence="3" id="KW-1185">Reference proteome</keyword>
<evidence type="ECO:0000259" key="1">
    <source>
        <dbReference type="Pfam" id="PF04443"/>
    </source>
</evidence>
<organism evidence="2 3">
    <name type="scientific">Marisediminitalea aggregata</name>
    <dbReference type="NCBI Taxonomy" id="634436"/>
    <lineage>
        <taxon>Bacteria</taxon>
        <taxon>Pseudomonadati</taxon>
        <taxon>Pseudomonadota</taxon>
        <taxon>Gammaproteobacteria</taxon>
        <taxon>Alteromonadales</taxon>
        <taxon>Alteromonadaceae</taxon>
        <taxon>Marisediminitalea</taxon>
    </lineage>
</organism>
<dbReference type="Gene3D" id="3.40.50.12780">
    <property type="entry name" value="N-terminal domain of ligase-like"/>
    <property type="match status" value="1"/>
</dbReference>
<dbReference type="STRING" id="634436.SAMN05216361_1117"/>
<dbReference type="Proteomes" id="UP000184520">
    <property type="component" value="Unassembled WGS sequence"/>
</dbReference>
<accession>A0A1M5GPR2</accession>
<reference evidence="3" key="1">
    <citation type="submission" date="2016-11" db="EMBL/GenBank/DDBJ databases">
        <authorList>
            <person name="Varghese N."/>
            <person name="Submissions S."/>
        </authorList>
    </citation>
    <scope>NUCLEOTIDE SEQUENCE [LARGE SCALE GENOMIC DNA]</scope>
    <source>
        <strain evidence="3">CGMCC 1.8995</strain>
    </source>
</reference>
<protein>
    <submittedName>
        <fullName evidence="2">Acyl-protein synthetase, LuxE</fullName>
    </submittedName>
</protein>
<dbReference type="EMBL" id="FQWD01000002">
    <property type="protein sequence ID" value="SHG05686.1"/>
    <property type="molecule type" value="Genomic_DNA"/>
</dbReference>
<dbReference type="GO" id="GO:0008218">
    <property type="term" value="P:bioluminescence"/>
    <property type="evidence" value="ECO:0007669"/>
    <property type="project" value="InterPro"/>
</dbReference>
<dbReference type="GO" id="GO:0047474">
    <property type="term" value="F:long-chain fatty acid--protein ligase activity"/>
    <property type="evidence" value="ECO:0007669"/>
    <property type="project" value="InterPro"/>
</dbReference>
<dbReference type="InterPro" id="IPR007534">
    <property type="entry name" value="LuxE"/>
</dbReference>
<feature type="domain" description="Acyl-protein synthetase LuxE" evidence="1">
    <location>
        <begin position="22"/>
        <end position="359"/>
    </location>
</feature>
<dbReference type="AlphaFoldDB" id="A0A1M5GPR2"/>
<dbReference type="RefSeq" id="WP_245819121.1">
    <property type="nucleotide sequence ID" value="NZ_FQWD01000002.1"/>
</dbReference>
<evidence type="ECO:0000313" key="2">
    <source>
        <dbReference type="EMBL" id="SHG05686.1"/>
    </source>
</evidence>
<name>A0A1M5GPR2_9ALTE</name>
<evidence type="ECO:0000313" key="3">
    <source>
        <dbReference type="Proteomes" id="UP000184520"/>
    </source>
</evidence>
<dbReference type="Pfam" id="PF04443">
    <property type="entry name" value="LuxE"/>
    <property type="match status" value="1"/>
</dbReference>
<gene>
    <name evidence="2" type="ORF">SAMN05216361_1117</name>
</gene>
<dbReference type="InterPro" id="IPR042099">
    <property type="entry name" value="ANL_N_sf"/>
</dbReference>
<proteinExistence type="predicted"/>